<sequence>AAADPVRVFPGSMGRGSWCNEHDTIHKRLDIIEETVIKTVEHLESEVKSLLNTISETTSNIPIPPGTPLTNIFDGK</sequence>
<dbReference type="AlphaFoldDB" id="A0A7K9D256"/>
<dbReference type="Pfam" id="PF15205">
    <property type="entry name" value="PLAC9"/>
    <property type="match status" value="1"/>
</dbReference>
<dbReference type="Proteomes" id="UP000518305">
    <property type="component" value="Unassembled WGS sequence"/>
</dbReference>
<evidence type="ECO:0000313" key="2">
    <source>
        <dbReference type="Proteomes" id="UP000518305"/>
    </source>
</evidence>
<gene>
    <name evidence="1" type="primary">Plac9</name>
    <name evidence="1" type="ORF">HEMCOM_R14808</name>
</gene>
<name>A0A7K9D256_9AVES</name>
<keyword evidence="2" id="KW-1185">Reference proteome</keyword>
<evidence type="ECO:0000313" key="1">
    <source>
        <dbReference type="EMBL" id="NXG58986.1"/>
    </source>
</evidence>
<reference evidence="1 2" key="1">
    <citation type="submission" date="2019-09" db="EMBL/GenBank/DDBJ databases">
        <title>Bird 10,000 Genomes (B10K) Project - Family phase.</title>
        <authorList>
            <person name="Zhang G."/>
        </authorList>
    </citation>
    <scope>NUCLEOTIDE SEQUENCE [LARGE SCALE GENOMIC DNA]</scope>
    <source>
        <strain evidence="1">B10K-DU-001-23</strain>
        <tissue evidence="1">Muscle</tissue>
    </source>
</reference>
<dbReference type="EMBL" id="VWZJ01005276">
    <property type="protein sequence ID" value="NXG58986.1"/>
    <property type="molecule type" value="Genomic_DNA"/>
</dbReference>
<organism evidence="1 2">
    <name type="scientific">Hemiprocne comata</name>
    <dbReference type="NCBI Taxonomy" id="243314"/>
    <lineage>
        <taxon>Eukaryota</taxon>
        <taxon>Metazoa</taxon>
        <taxon>Chordata</taxon>
        <taxon>Craniata</taxon>
        <taxon>Vertebrata</taxon>
        <taxon>Euteleostomi</taxon>
        <taxon>Archelosauria</taxon>
        <taxon>Archosauria</taxon>
        <taxon>Dinosauria</taxon>
        <taxon>Saurischia</taxon>
        <taxon>Theropoda</taxon>
        <taxon>Coelurosauria</taxon>
        <taxon>Aves</taxon>
        <taxon>Neognathae</taxon>
        <taxon>Neoaves</taxon>
        <taxon>Strisores</taxon>
        <taxon>Apodiformes</taxon>
        <taxon>Apodidae</taxon>
        <taxon>Hemiprocninae</taxon>
        <taxon>Hemiprocne</taxon>
    </lineage>
</organism>
<feature type="non-terminal residue" evidence="1">
    <location>
        <position position="76"/>
    </location>
</feature>
<feature type="non-terminal residue" evidence="1">
    <location>
        <position position="1"/>
    </location>
</feature>
<proteinExistence type="predicted"/>
<dbReference type="PANTHER" id="PTHR37355">
    <property type="entry name" value="PLACENTA-SPECIFIC PROTEIN 9"/>
    <property type="match status" value="1"/>
</dbReference>
<accession>A0A7K9D256</accession>
<comment type="caution">
    <text evidence="1">The sequence shown here is derived from an EMBL/GenBank/DDBJ whole genome shotgun (WGS) entry which is preliminary data.</text>
</comment>
<dbReference type="PANTHER" id="PTHR37355:SF1">
    <property type="entry name" value="PLACENTA-SPECIFIC PROTEIN 9"/>
    <property type="match status" value="1"/>
</dbReference>
<dbReference type="InterPro" id="IPR027941">
    <property type="entry name" value="PLAC9"/>
</dbReference>
<protein>
    <submittedName>
        <fullName evidence="1">PLAC9 protein</fullName>
    </submittedName>
</protein>
<dbReference type="OrthoDB" id="9937406at2759"/>